<dbReference type="InterPro" id="IPR000315">
    <property type="entry name" value="Znf_B-box"/>
</dbReference>
<keyword evidence="4" id="KW-0175">Coiled coil</keyword>
<dbReference type="Proteomes" id="UP000688137">
    <property type="component" value="Unassembled WGS sequence"/>
</dbReference>
<dbReference type="PROSITE" id="PS00518">
    <property type="entry name" value="ZF_RING_1"/>
    <property type="match status" value="1"/>
</dbReference>
<keyword evidence="1" id="KW-0479">Metal-binding</keyword>
<evidence type="ECO:0000313" key="6">
    <source>
        <dbReference type="EMBL" id="CAD8052637.1"/>
    </source>
</evidence>
<keyword evidence="7" id="KW-1185">Reference proteome</keyword>
<keyword evidence="3" id="KW-0862">Zinc</keyword>
<evidence type="ECO:0000256" key="2">
    <source>
        <dbReference type="ARBA" id="ARBA00022771"/>
    </source>
</evidence>
<dbReference type="AlphaFoldDB" id="A0A8S1KDB9"/>
<reference evidence="6" key="1">
    <citation type="submission" date="2021-01" db="EMBL/GenBank/DDBJ databases">
        <authorList>
            <consortium name="Genoscope - CEA"/>
            <person name="William W."/>
        </authorList>
    </citation>
    <scope>NUCLEOTIDE SEQUENCE</scope>
</reference>
<keyword evidence="2" id="KW-0863">Zinc-finger</keyword>
<evidence type="ECO:0000256" key="1">
    <source>
        <dbReference type="ARBA" id="ARBA00022723"/>
    </source>
</evidence>
<evidence type="ECO:0000313" key="7">
    <source>
        <dbReference type="Proteomes" id="UP000688137"/>
    </source>
</evidence>
<gene>
    <name evidence="6" type="ORF">PPRIM_AZ9-3.1.T0190282</name>
</gene>
<dbReference type="Pfam" id="PF00643">
    <property type="entry name" value="zf-B_box"/>
    <property type="match status" value="1"/>
</dbReference>
<dbReference type="GO" id="GO:0008270">
    <property type="term" value="F:zinc ion binding"/>
    <property type="evidence" value="ECO:0007669"/>
    <property type="project" value="UniProtKB-KW"/>
</dbReference>
<dbReference type="EMBL" id="CAJJDM010000016">
    <property type="protein sequence ID" value="CAD8052637.1"/>
    <property type="molecule type" value="Genomic_DNA"/>
</dbReference>
<name>A0A8S1KDB9_PARPR</name>
<protein>
    <recommendedName>
        <fullName evidence="5">B box-type domain-containing protein</fullName>
    </recommendedName>
</protein>
<comment type="caution">
    <text evidence="6">The sequence shown here is derived from an EMBL/GenBank/DDBJ whole genome shotgun (WGS) entry which is preliminary data.</text>
</comment>
<dbReference type="InterPro" id="IPR017907">
    <property type="entry name" value="Znf_RING_CS"/>
</dbReference>
<evidence type="ECO:0000259" key="5">
    <source>
        <dbReference type="Pfam" id="PF00643"/>
    </source>
</evidence>
<sequence>MSDTESELLECCKCGAQVDQILSLQCDHNLCLNCAAKAVAKWGSFTMYPPLICQICSSKTQLDPSAVQVLLEMNPQSSCCSDDFEQRSEILETKQSQQIQHTDYHNQSQQQQQQQQQQFTNITCQQHLTESCVLYCFTCETQCFCMECYLQGLHKNHEVRNISKSFDLIRENGNQLQVSLQSCCEYLLHEQCKVVNKKQDLVDLVGQAKMQITSNFEDIYKTLRLKEQEMLQAADELVADKLIEIESMMAKIKLQTDRVNQYNEQLVQYFGCTNPNISLCVEACNFVVKEKKKIQNLIEQVRQEKISPTIQGKFCLDSGSIQQMISDMRGVKLQLVSLRGIESINPTQREQYIYQKAIEDKTRDSMIGNNQILREEKENNNSISFIERSSQKKSIKSNDNRDFYTKFHEAKRSIMNQKSFI</sequence>
<evidence type="ECO:0000256" key="4">
    <source>
        <dbReference type="SAM" id="Coils"/>
    </source>
</evidence>
<feature type="coiled-coil region" evidence="4">
    <location>
        <begin position="245"/>
        <end position="304"/>
    </location>
</feature>
<dbReference type="OMA" id="HEQCKVV"/>
<proteinExistence type="predicted"/>
<evidence type="ECO:0000256" key="3">
    <source>
        <dbReference type="ARBA" id="ARBA00022833"/>
    </source>
</evidence>
<accession>A0A8S1KDB9</accession>
<organism evidence="6 7">
    <name type="scientific">Paramecium primaurelia</name>
    <dbReference type="NCBI Taxonomy" id="5886"/>
    <lineage>
        <taxon>Eukaryota</taxon>
        <taxon>Sar</taxon>
        <taxon>Alveolata</taxon>
        <taxon>Ciliophora</taxon>
        <taxon>Intramacronucleata</taxon>
        <taxon>Oligohymenophorea</taxon>
        <taxon>Peniculida</taxon>
        <taxon>Parameciidae</taxon>
        <taxon>Paramecium</taxon>
    </lineage>
</organism>
<feature type="domain" description="B box-type" evidence="5">
    <location>
        <begin position="121"/>
        <end position="162"/>
    </location>
</feature>